<feature type="non-terminal residue" evidence="2">
    <location>
        <position position="125"/>
    </location>
</feature>
<evidence type="ECO:0000313" key="3">
    <source>
        <dbReference type="Proteomes" id="UP000789396"/>
    </source>
</evidence>
<accession>A0A9N9JU52</accession>
<comment type="caution">
    <text evidence="2">The sequence shown here is derived from an EMBL/GenBank/DDBJ whole genome shotgun (WGS) entry which is preliminary data.</text>
</comment>
<organism evidence="2 3">
    <name type="scientific">Racocetra fulgida</name>
    <dbReference type="NCBI Taxonomy" id="60492"/>
    <lineage>
        <taxon>Eukaryota</taxon>
        <taxon>Fungi</taxon>
        <taxon>Fungi incertae sedis</taxon>
        <taxon>Mucoromycota</taxon>
        <taxon>Glomeromycotina</taxon>
        <taxon>Glomeromycetes</taxon>
        <taxon>Diversisporales</taxon>
        <taxon>Gigasporaceae</taxon>
        <taxon>Racocetra</taxon>
    </lineage>
</organism>
<keyword evidence="1" id="KW-0812">Transmembrane</keyword>
<evidence type="ECO:0000256" key="1">
    <source>
        <dbReference type="SAM" id="Phobius"/>
    </source>
</evidence>
<dbReference type="AlphaFoldDB" id="A0A9N9JU52"/>
<dbReference type="Proteomes" id="UP000789396">
    <property type="component" value="Unassembled WGS sequence"/>
</dbReference>
<dbReference type="OrthoDB" id="2470087at2759"/>
<feature type="transmembrane region" description="Helical" evidence="1">
    <location>
        <begin position="29"/>
        <end position="53"/>
    </location>
</feature>
<gene>
    <name evidence="2" type="ORF">RFULGI_LOCUS17041</name>
</gene>
<dbReference type="EMBL" id="CAJVPZ010064302">
    <property type="protein sequence ID" value="CAG8794136.1"/>
    <property type="molecule type" value="Genomic_DNA"/>
</dbReference>
<feature type="transmembrane region" description="Helical" evidence="1">
    <location>
        <begin position="65"/>
        <end position="89"/>
    </location>
</feature>
<reference evidence="2" key="1">
    <citation type="submission" date="2021-06" db="EMBL/GenBank/DDBJ databases">
        <authorList>
            <person name="Kallberg Y."/>
            <person name="Tangrot J."/>
            <person name="Rosling A."/>
        </authorList>
    </citation>
    <scope>NUCLEOTIDE SEQUENCE</scope>
    <source>
        <strain evidence="2">IN212</strain>
    </source>
</reference>
<keyword evidence="3" id="KW-1185">Reference proteome</keyword>
<keyword evidence="1" id="KW-0472">Membrane</keyword>
<protein>
    <submittedName>
        <fullName evidence="2">2116_t:CDS:1</fullName>
    </submittedName>
</protein>
<feature type="non-terminal residue" evidence="2">
    <location>
        <position position="1"/>
    </location>
</feature>
<keyword evidence="1" id="KW-1133">Transmembrane helix</keyword>
<proteinExistence type="predicted"/>
<evidence type="ECO:0000313" key="2">
    <source>
        <dbReference type="EMBL" id="CAG8794136.1"/>
    </source>
</evidence>
<name>A0A9N9JU52_9GLOM</name>
<sequence length="125" mass="13520">FYLVMATLPLVLAIHGGNSAGGFIHTWFSIALCSFSAAIIWITPISCCIEGGCDPEDYSPDRSSLVTAMGGWWFIISSAVAIGNTFMYVQCENDTLGQAPTIRKRDPLGSGGRFVFANKSNYLQD</sequence>